<dbReference type="EC" id="6.1.1.7" evidence="2"/>
<evidence type="ECO:0000256" key="9">
    <source>
        <dbReference type="ARBA" id="ARBA00023146"/>
    </source>
</evidence>
<name>A0AAD6FB07_9TELE</name>
<dbReference type="Gene3D" id="3.30.930.10">
    <property type="entry name" value="Bira Bifunctional Protein, Domain 2"/>
    <property type="match status" value="1"/>
</dbReference>
<evidence type="ECO:0000256" key="7">
    <source>
        <dbReference type="ARBA" id="ARBA00022884"/>
    </source>
</evidence>
<feature type="domain" description="Alanyl-transfer RNA synthetases family profile" evidence="10">
    <location>
        <begin position="24"/>
        <end position="107"/>
    </location>
</feature>
<dbReference type="Pfam" id="PF01411">
    <property type="entry name" value="tRNA-synt_2c"/>
    <property type="match status" value="1"/>
</dbReference>
<dbReference type="PROSITE" id="PS50860">
    <property type="entry name" value="AA_TRNA_LIGASE_II_ALA"/>
    <property type="match status" value="1"/>
</dbReference>
<evidence type="ECO:0000259" key="10">
    <source>
        <dbReference type="PROSITE" id="PS50860"/>
    </source>
</evidence>
<keyword evidence="6" id="KW-0067">ATP-binding</keyword>
<keyword evidence="3" id="KW-0820">tRNA-binding</keyword>
<evidence type="ECO:0000256" key="1">
    <source>
        <dbReference type="ARBA" id="ARBA00008226"/>
    </source>
</evidence>
<dbReference type="GO" id="GO:0002161">
    <property type="term" value="F:aminoacyl-tRNA deacylase activity"/>
    <property type="evidence" value="ECO:0007669"/>
    <property type="project" value="TreeGrafter"/>
</dbReference>
<dbReference type="GO" id="GO:0000049">
    <property type="term" value="F:tRNA binding"/>
    <property type="evidence" value="ECO:0007669"/>
    <property type="project" value="UniProtKB-KW"/>
</dbReference>
<keyword evidence="12" id="KW-1185">Reference proteome</keyword>
<organism evidence="11 12">
    <name type="scientific">Pogonophryne albipinna</name>
    <dbReference type="NCBI Taxonomy" id="1090488"/>
    <lineage>
        <taxon>Eukaryota</taxon>
        <taxon>Metazoa</taxon>
        <taxon>Chordata</taxon>
        <taxon>Craniata</taxon>
        <taxon>Vertebrata</taxon>
        <taxon>Euteleostomi</taxon>
        <taxon>Actinopterygii</taxon>
        <taxon>Neopterygii</taxon>
        <taxon>Teleostei</taxon>
        <taxon>Neoteleostei</taxon>
        <taxon>Acanthomorphata</taxon>
        <taxon>Eupercaria</taxon>
        <taxon>Perciformes</taxon>
        <taxon>Notothenioidei</taxon>
        <taxon>Pogonophryne</taxon>
    </lineage>
</organism>
<dbReference type="GO" id="GO:0004813">
    <property type="term" value="F:alanine-tRNA ligase activity"/>
    <property type="evidence" value="ECO:0007669"/>
    <property type="project" value="UniProtKB-EC"/>
</dbReference>
<keyword evidence="9" id="KW-0030">Aminoacyl-tRNA synthetase</keyword>
<dbReference type="InterPro" id="IPR045864">
    <property type="entry name" value="aa-tRNA-synth_II/BPL/LPL"/>
</dbReference>
<keyword evidence="8" id="KW-0648">Protein biosynthesis</keyword>
<sequence length="107" mass="11895">QVGVVLPAAMKLCEEDKEELRMRHTACRVRSTFLEFFRSRGHQLVPSAPVRPRGDPSLLFVNAGMNQFKPLLLGTAPPRSMLASLRRAANSQKCVRAGGKHNDLQDL</sequence>
<dbReference type="InterPro" id="IPR018165">
    <property type="entry name" value="Ala-tRNA-synth_IIc_core"/>
</dbReference>
<dbReference type="AlphaFoldDB" id="A0AAD6FB07"/>
<dbReference type="GO" id="GO:0005739">
    <property type="term" value="C:mitochondrion"/>
    <property type="evidence" value="ECO:0007669"/>
    <property type="project" value="TreeGrafter"/>
</dbReference>
<dbReference type="InterPro" id="IPR050058">
    <property type="entry name" value="Ala-tRNA_ligase"/>
</dbReference>
<dbReference type="PANTHER" id="PTHR11777:SF8">
    <property type="entry name" value="ALANINE--TRNA LIGASE, MITOCHONDRIAL"/>
    <property type="match status" value="1"/>
</dbReference>
<evidence type="ECO:0000256" key="6">
    <source>
        <dbReference type="ARBA" id="ARBA00022840"/>
    </source>
</evidence>
<dbReference type="EMBL" id="JAPTMU010000018">
    <property type="protein sequence ID" value="KAJ4928274.1"/>
    <property type="molecule type" value="Genomic_DNA"/>
</dbReference>
<keyword evidence="5" id="KW-0547">Nucleotide-binding</keyword>
<dbReference type="GO" id="GO:0005524">
    <property type="term" value="F:ATP binding"/>
    <property type="evidence" value="ECO:0007669"/>
    <property type="project" value="UniProtKB-KW"/>
</dbReference>
<evidence type="ECO:0000256" key="2">
    <source>
        <dbReference type="ARBA" id="ARBA00013168"/>
    </source>
</evidence>
<proteinExistence type="inferred from homology"/>
<dbReference type="InterPro" id="IPR018164">
    <property type="entry name" value="Ala-tRNA-synth_IIc_N"/>
</dbReference>
<dbReference type="Proteomes" id="UP001219934">
    <property type="component" value="Unassembled WGS sequence"/>
</dbReference>
<reference evidence="11" key="1">
    <citation type="submission" date="2022-11" db="EMBL/GenBank/DDBJ databases">
        <title>Chromosome-level genome of Pogonophryne albipinna.</title>
        <authorList>
            <person name="Jo E."/>
        </authorList>
    </citation>
    <scope>NUCLEOTIDE SEQUENCE</scope>
    <source>
        <strain evidence="11">SGF0006</strain>
        <tissue evidence="11">Muscle</tissue>
    </source>
</reference>
<feature type="non-terminal residue" evidence="11">
    <location>
        <position position="107"/>
    </location>
</feature>
<evidence type="ECO:0000256" key="8">
    <source>
        <dbReference type="ARBA" id="ARBA00022917"/>
    </source>
</evidence>
<evidence type="ECO:0000313" key="12">
    <source>
        <dbReference type="Proteomes" id="UP001219934"/>
    </source>
</evidence>
<evidence type="ECO:0000256" key="3">
    <source>
        <dbReference type="ARBA" id="ARBA00022555"/>
    </source>
</evidence>
<dbReference type="PANTHER" id="PTHR11777">
    <property type="entry name" value="ALANYL-TRNA SYNTHETASE"/>
    <property type="match status" value="1"/>
</dbReference>
<dbReference type="GO" id="GO:0006419">
    <property type="term" value="P:alanyl-tRNA aminoacylation"/>
    <property type="evidence" value="ECO:0007669"/>
    <property type="project" value="InterPro"/>
</dbReference>
<gene>
    <name evidence="11" type="ORF">JOQ06_016066</name>
</gene>
<keyword evidence="7" id="KW-0694">RNA-binding</keyword>
<accession>A0AAD6FB07</accession>
<evidence type="ECO:0000256" key="4">
    <source>
        <dbReference type="ARBA" id="ARBA00022598"/>
    </source>
</evidence>
<comment type="caution">
    <text evidence="11">The sequence shown here is derived from an EMBL/GenBank/DDBJ whole genome shotgun (WGS) entry which is preliminary data.</text>
</comment>
<protein>
    <recommendedName>
        <fullName evidence="2">alanine--tRNA ligase</fullName>
        <ecNumber evidence="2">6.1.1.7</ecNumber>
    </recommendedName>
</protein>
<evidence type="ECO:0000313" key="11">
    <source>
        <dbReference type="EMBL" id="KAJ4928274.1"/>
    </source>
</evidence>
<dbReference type="SUPFAM" id="SSF55681">
    <property type="entry name" value="Class II aaRS and biotin synthetases"/>
    <property type="match status" value="1"/>
</dbReference>
<comment type="similarity">
    <text evidence="1">Belongs to the class-II aminoacyl-tRNA synthetase family.</text>
</comment>
<keyword evidence="4" id="KW-0436">Ligase</keyword>
<evidence type="ECO:0000256" key="5">
    <source>
        <dbReference type="ARBA" id="ARBA00022741"/>
    </source>
</evidence>